<gene>
    <name evidence="2" type="ORF">IFJ75_10410</name>
</gene>
<proteinExistence type="predicted"/>
<dbReference type="InterPro" id="IPR005586">
    <property type="entry name" value="ABC_trans_aux"/>
</dbReference>
<dbReference type="SUPFAM" id="SSF159594">
    <property type="entry name" value="XCC0632-like"/>
    <property type="match status" value="1"/>
</dbReference>
<dbReference type="AlphaFoldDB" id="A0A975GUC8"/>
<dbReference type="EMBL" id="CP062222">
    <property type="protein sequence ID" value="QTC89727.1"/>
    <property type="molecule type" value="Genomic_DNA"/>
</dbReference>
<feature type="domain" description="ABC-type transport auxiliary lipoprotein component" evidence="1">
    <location>
        <begin position="38"/>
        <end position="194"/>
    </location>
</feature>
<accession>A0A975GUC8</accession>
<sequence>MIPTRILTVAAVAFALSGCSLLSTPKPVQLYRFGSSAPEAPGVTPQAMTPIPVALRRIDFPEASKGDRLLGVTGTEAAYIKGARWVSPAEVLFNDSLEAAFASNPRVRLIGRREPGIATRVLSVDVTRFEARYDAPGGTPTVVITARARMTILPERNVTSEEVFTVSQPANENRVSAIVSAFDIASRDLNAQIADWTATAAPTAAPAPATTR</sequence>
<dbReference type="PROSITE" id="PS51257">
    <property type="entry name" value="PROKAR_LIPOPROTEIN"/>
    <property type="match status" value="1"/>
</dbReference>
<evidence type="ECO:0000313" key="3">
    <source>
        <dbReference type="Proteomes" id="UP000663918"/>
    </source>
</evidence>
<dbReference type="KEGG" id="bgoe:IFJ75_10410"/>
<organism evidence="2 3">
    <name type="scientific">Brevundimonas goettingensis</name>
    <dbReference type="NCBI Taxonomy" id="2774190"/>
    <lineage>
        <taxon>Bacteria</taxon>
        <taxon>Pseudomonadati</taxon>
        <taxon>Pseudomonadota</taxon>
        <taxon>Alphaproteobacteria</taxon>
        <taxon>Caulobacterales</taxon>
        <taxon>Caulobacteraceae</taxon>
        <taxon>Brevundimonas</taxon>
    </lineage>
</organism>
<protein>
    <submittedName>
        <fullName evidence="2">Membrane integrity-associated transporter subunit PqiC</fullName>
    </submittedName>
</protein>
<keyword evidence="3" id="KW-1185">Reference proteome</keyword>
<reference evidence="2" key="1">
    <citation type="submission" date="2020-09" db="EMBL/GenBank/DDBJ databases">
        <title>Brevundimonas sp. LVF2 isolated from a puddle in Goettingen, Germany.</title>
        <authorList>
            <person name="Friedrich I."/>
            <person name="Klassen A."/>
            <person name="Hannes N."/>
            <person name="Schneider D."/>
            <person name="Hertel R."/>
            <person name="Daniel R."/>
        </authorList>
    </citation>
    <scope>NUCLEOTIDE SEQUENCE</scope>
    <source>
        <strain evidence="2">LVF2</strain>
    </source>
</reference>
<evidence type="ECO:0000313" key="2">
    <source>
        <dbReference type="EMBL" id="QTC89727.1"/>
    </source>
</evidence>
<dbReference type="Pfam" id="PF03886">
    <property type="entry name" value="ABC_trans_aux"/>
    <property type="match status" value="1"/>
</dbReference>
<name>A0A975GUC8_9CAUL</name>
<evidence type="ECO:0000259" key="1">
    <source>
        <dbReference type="Pfam" id="PF03886"/>
    </source>
</evidence>
<dbReference type="Gene3D" id="3.40.50.10610">
    <property type="entry name" value="ABC-type transport auxiliary lipoprotein component"/>
    <property type="match status" value="1"/>
</dbReference>
<dbReference type="Proteomes" id="UP000663918">
    <property type="component" value="Chromosome"/>
</dbReference>
<dbReference type="RefSeq" id="WP_207867945.1">
    <property type="nucleotide sequence ID" value="NZ_CP062222.1"/>
</dbReference>